<organism evidence="1 2">
    <name type="scientific">Coprococcus hominis</name>
    <name type="common">ex Liu et al. 2022</name>
    <dbReference type="NCBI Taxonomy" id="2763039"/>
    <lineage>
        <taxon>Bacteria</taxon>
        <taxon>Bacillati</taxon>
        <taxon>Bacillota</taxon>
        <taxon>Clostridia</taxon>
        <taxon>Lachnospirales</taxon>
        <taxon>Lachnospiraceae</taxon>
        <taxon>Coprococcus</taxon>
    </lineage>
</organism>
<dbReference type="RefSeq" id="WP_186847451.1">
    <property type="nucleotide sequence ID" value="NZ_JACOOX010000002.1"/>
</dbReference>
<comment type="caution">
    <text evidence="1">The sequence shown here is derived from an EMBL/GenBank/DDBJ whole genome shotgun (WGS) entry which is preliminary data.</text>
</comment>
<gene>
    <name evidence="1" type="ORF">H8S09_04660</name>
</gene>
<proteinExistence type="predicted"/>
<name>A0A8I0AFK7_9FIRM</name>
<sequence length="208" mass="23247">MAVVQDAFFIPDDIATGLATGLYRRIGSVVRYATGPNKGRIVKHLDPVNLKAAEQAQGNGVKTLQFVKQHKKGTIITVVSAAAVGTGLVIYNKMKNHEPKVLMKFRVALRAYIEAIRKGNMDIDKINDLMECLGALKEYKDYDKISIQLTTEELEVLVGRIYDYTVKLAKDNDVELSDEKLLQKNNSDTIINLEMYLKAQKRIFSAVA</sequence>
<dbReference type="AlphaFoldDB" id="A0A8I0AFK7"/>
<keyword evidence="2" id="KW-1185">Reference proteome</keyword>
<accession>A0A8I0AFK7</accession>
<evidence type="ECO:0000313" key="2">
    <source>
        <dbReference type="Proteomes" id="UP000615234"/>
    </source>
</evidence>
<dbReference type="Proteomes" id="UP000615234">
    <property type="component" value="Unassembled WGS sequence"/>
</dbReference>
<evidence type="ECO:0000313" key="1">
    <source>
        <dbReference type="EMBL" id="MBC5662189.1"/>
    </source>
</evidence>
<dbReference type="EMBL" id="JACOOX010000002">
    <property type="protein sequence ID" value="MBC5662189.1"/>
    <property type="molecule type" value="Genomic_DNA"/>
</dbReference>
<protein>
    <submittedName>
        <fullName evidence="1">Uncharacterized protein</fullName>
    </submittedName>
</protein>
<reference evidence="1 2" key="1">
    <citation type="submission" date="2020-08" db="EMBL/GenBank/DDBJ databases">
        <title>Genome public.</title>
        <authorList>
            <person name="Liu C."/>
            <person name="Sun Q."/>
        </authorList>
    </citation>
    <scope>NUCLEOTIDE SEQUENCE [LARGE SCALE GENOMIC DNA]</scope>
    <source>
        <strain evidence="1 2">NSJ-10</strain>
    </source>
</reference>